<reference evidence="6" key="1">
    <citation type="submission" date="2016-10" db="EMBL/GenBank/DDBJ databases">
        <authorList>
            <person name="Varghese N."/>
            <person name="Submissions S."/>
        </authorList>
    </citation>
    <scope>NUCLEOTIDE SEQUENCE [LARGE SCALE GENOMIC DNA]</scope>
    <source>
        <strain evidence="6">NRRL B-59562</strain>
    </source>
</reference>
<organism evidence="5 6">
    <name type="scientific">Pseudomonas kuykendallii</name>
    <dbReference type="NCBI Taxonomy" id="1007099"/>
    <lineage>
        <taxon>Bacteria</taxon>
        <taxon>Pseudomonadati</taxon>
        <taxon>Pseudomonadota</taxon>
        <taxon>Gammaproteobacteria</taxon>
        <taxon>Pseudomonadales</taxon>
        <taxon>Pseudomonadaceae</taxon>
        <taxon>Pseudomonas</taxon>
    </lineage>
</organism>
<dbReference type="PANTHER" id="PTHR34596:SF2">
    <property type="entry name" value="CHITOPORIN"/>
    <property type="match status" value="1"/>
</dbReference>
<gene>
    <name evidence="5" type="ORF">SAMN05216287_3031</name>
</gene>
<protein>
    <submittedName>
        <fullName evidence="5">Outer membrane porin, OprD family</fullName>
    </submittedName>
</protein>
<proteinExistence type="inferred from homology"/>
<keyword evidence="3 4" id="KW-0732">Signal</keyword>
<dbReference type="OrthoDB" id="6759120at2"/>
<dbReference type="AlphaFoldDB" id="A0A1H3C103"/>
<dbReference type="GO" id="GO:0015288">
    <property type="term" value="F:porin activity"/>
    <property type="evidence" value="ECO:0007669"/>
    <property type="project" value="TreeGrafter"/>
</dbReference>
<sequence length="421" mass="45951">MLTASRQALPPVRTLTLSLVGCSLAPFAQADFFEDSSASLEARNIYLNRDFRDGAGQSRRDEWAQGFILNIESGYTEGTVGFGLDALGMLGIKLDSGRGQSGTDLLPVQDDGGTPGEYGKLGLTAKMRFSKSELRLGSHIPELPVVKASDSRILPQVFEGGLLSSKEIAGLTFNGGRLREVKDRASTNSEDIALNNKNRRFASAASGSHFDLAGADYAFSKQLTGRYYFAELDDVYRQHFFGLLASQPLGAGTLSADLRYAVSDDSGRAEAGKVDNRALNGMLSYAQGSHKVGLGYQRMSGDTGFAYIDGTDPFLVNFVQINDFANADQRSWQARYDLNFAAMGVPGLSFMTRYISGDNAKVTGSTEEGREWERDVEFKYVVQSGALKDLTFRARHAGFRSTFARDADELRLIVSYALPIW</sequence>
<evidence type="ECO:0000256" key="4">
    <source>
        <dbReference type="SAM" id="SignalP"/>
    </source>
</evidence>
<dbReference type="RefSeq" id="WP_090229856.1">
    <property type="nucleotide sequence ID" value="NZ_FNNU01000004.1"/>
</dbReference>
<comment type="similarity">
    <text evidence="1">Belongs to the outer membrane porin (Opr) (TC 1.B.25) family.</text>
</comment>
<dbReference type="Proteomes" id="UP000243778">
    <property type="component" value="Unassembled WGS sequence"/>
</dbReference>
<dbReference type="STRING" id="1007099.SAMN05216287_3031"/>
<dbReference type="PANTHER" id="PTHR34596">
    <property type="entry name" value="CHITOPORIN"/>
    <property type="match status" value="1"/>
</dbReference>
<evidence type="ECO:0000256" key="2">
    <source>
        <dbReference type="ARBA" id="ARBA00022448"/>
    </source>
</evidence>
<keyword evidence="2" id="KW-0813">Transport</keyword>
<feature type="chain" id="PRO_5017202568" evidence="4">
    <location>
        <begin position="31"/>
        <end position="421"/>
    </location>
</feature>
<dbReference type="InterPro" id="IPR023614">
    <property type="entry name" value="Porin_dom_sf"/>
</dbReference>
<feature type="signal peptide" evidence="4">
    <location>
        <begin position="1"/>
        <end position="30"/>
    </location>
</feature>
<evidence type="ECO:0000256" key="1">
    <source>
        <dbReference type="ARBA" id="ARBA00009075"/>
    </source>
</evidence>
<dbReference type="Pfam" id="PF03573">
    <property type="entry name" value="OprD"/>
    <property type="match status" value="1"/>
</dbReference>
<dbReference type="EMBL" id="FNNU01000004">
    <property type="protein sequence ID" value="SDX47314.1"/>
    <property type="molecule type" value="Genomic_DNA"/>
</dbReference>
<dbReference type="Gene3D" id="2.40.160.10">
    <property type="entry name" value="Porin"/>
    <property type="match status" value="1"/>
</dbReference>
<evidence type="ECO:0000256" key="3">
    <source>
        <dbReference type="ARBA" id="ARBA00022729"/>
    </source>
</evidence>
<dbReference type="FunFam" id="2.40.160.10:FF:000008">
    <property type="entry name" value="OprD family porin"/>
    <property type="match status" value="1"/>
</dbReference>
<keyword evidence="6" id="KW-1185">Reference proteome</keyword>
<dbReference type="GO" id="GO:0016020">
    <property type="term" value="C:membrane"/>
    <property type="evidence" value="ECO:0007669"/>
    <property type="project" value="InterPro"/>
</dbReference>
<accession>A0A1H3C103</accession>
<dbReference type="InterPro" id="IPR005318">
    <property type="entry name" value="OM_porin_bac"/>
</dbReference>
<evidence type="ECO:0000313" key="6">
    <source>
        <dbReference type="Proteomes" id="UP000243778"/>
    </source>
</evidence>
<name>A0A1H3C103_9PSED</name>
<evidence type="ECO:0000313" key="5">
    <source>
        <dbReference type="EMBL" id="SDX47314.1"/>
    </source>
</evidence>